<protein>
    <submittedName>
        <fullName evidence="5">Alpha-L-rhamnosidase</fullName>
    </submittedName>
</protein>
<feature type="chain" id="PRO_5020582183" evidence="1">
    <location>
        <begin position="18"/>
        <end position="810"/>
    </location>
</feature>
<dbReference type="InterPro" id="IPR035396">
    <property type="entry name" value="Bac_rhamnosid6H"/>
</dbReference>
<feature type="domain" description="Alpha-L-rhamnosidase six-hairpin glycosidase" evidence="3">
    <location>
        <begin position="403"/>
        <end position="723"/>
    </location>
</feature>
<dbReference type="SUPFAM" id="SSF48208">
    <property type="entry name" value="Six-hairpin glycosidases"/>
    <property type="match status" value="1"/>
</dbReference>
<dbReference type="EMBL" id="SBLB01000004">
    <property type="protein sequence ID" value="RYC69028.1"/>
    <property type="molecule type" value="Genomic_DNA"/>
</dbReference>
<reference evidence="5 6" key="1">
    <citation type="submission" date="2019-01" db="EMBL/GenBank/DDBJ databases">
        <title>Spirosoma flava sp. nov., a propanil-degrading bacterium isolated from herbicide-contaminated soil.</title>
        <authorList>
            <person name="Zhang L."/>
            <person name="Jiang J.-D."/>
        </authorList>
    </citation>
    <scope>NUCLEOTIDE SEQUENCE [LARGE SCALE GENOMIC DNA]</scope>
    <source>
        <strain evidence="5 6">TY50</strain>
    </source>
</reference>
<keyword evidence="1" id="KW-0732">Signal</keyword>
<gene>
    <name evidence="5" type="ORF">EQG79_16650</name>
</gene>
<dbReference type="Pfam" id="PF08531">
    <property type="entry name" value="Bac_rhamnosid_N"/>
    <property type="match status" value="1"/>
</dbReference>
<dbReference type="Pfam" id="PF17389">
    <property type="entry name" value="Bac_rhamnosid6H"/>
    <property type="match status" value="1"/>
</dbReference>
<dbReference type="Gene3D" id="2.60.120.260">
    <property type="entry name" value="Galactose-binding domain-like"/>
    <property type="match status" value="2"/>
</dbReference>
<evidence type="ECO:0000313" key="5">
    <source>
        <dbReference type="EMBL" id="RYC69028.1"/>
    </source>
</evidence>
<dbReference type="InterPro" id="IPR035398">
    <property type="entry name" value="Bac_rhamnosid_C"/>
</dbReference>
<dbReference type="PANTHER" id="PTHR34987:SF2">
    <property type="entry name" value="B, PUTATIVE (AFU_ORTHOLOGUE AFUA_7G05040)-RELATED"/>
    <property type="match status" value="1"/>
</dbReference>
<dbReference type="GO" id="GO:0005975">
    <property type="term" value="P:carbohydrate metabolic process"/>
    <property type="evidence" value="ECO:0007669"/>
    <property type="project" value="InterPro"/>
</dbReference>
<dbReference type="AlphaFoldDB" id="A0A4V1RW49"/>
<dbReference type="Gene3D" id="2.60.420.10">
    <property type="entry name" value="Maltose phosphorylase, domain 3"/>
    <property type="match status" value="1"/>
</dbReference>
<feature type="domain" description="Alpha-L-rhamnosidase C-terminal" evidence="4">
    <location>
        <begin position="732"/>
        <end position="792"/>
    </location>
</feature>
<dbReference type="Gene3D" id="1.50.10.10">
    <property type="match status" value="1"/>
</dbReference>
<evidence type="ECO:0000313" key="6">
    <source>
        <dbReference type="Proteomes" id="UP000290407"/>
    </source>
</evidence>
<dbReference type="Pfam" id="PF17390">
    <property type="entry name" value="Bac_rhamnosid_C"/>
    <property type="match status" value="1"/>
</dbReference>
<evidence type="ECO:0000259" key="2">
    <source>
        <dbReference type="Pfam" id="PF08531"/>
    </source>
</evidence>
<evidence type="ECO:0000259" key="3">
    <source>
        <dbReference type="Pfam" id="PF17389"/>
    </source>
</evidence>
<comment type="caution">
    <text evidence="5">The sequence shown here is derived from an EMBL/GenBank/DDBJ whole genome shotgun (WGS) entry which is preliminary data.</text>
</comment>
<keyword evidence="6" id="KW-1185">Reference proteome</keyword>
<proteinExistence type="predicted"/>
<dbReference type="InterPro" id="IPR008928">
    <property type="entry name" value="6-hairpin_glycosidase_sf"/>
</dbReference>
<organism evidence="5 6">
    <name type="scientific">Spirosoma sordidisoli</name>
    <dbReference type="NCBI Taxonomy" id="2502893"/>
    <lineage>
        <taxon>Bacteria</taxon>
        <taxon>Pseudomonadati</taxon>
        <taxon>Bacteroidota</taxon>
        <taxon>Cytophagia</taxon>
        <taxon>Cytophagales</taxon>
        <taxon>Cytophagaceae</taxon>
        <taxon>Spirosoma</taxon>
    </lineage>
</organism>
<dbReference type="PANTHER" id="PTHR34987">
    <property type="entry name" value="C, PUTATIVE (AFU_ORTHOLOGUE AFUA_3G02880)-RELATED"/>
    <property type="match status" value="1"/>
</dbReference>
<dbReference type="InterPro" id="IPR012341">
    <property type="entry name" value="6hp_glycosidase-like_sf"/>
</dbReference>
<dbReference type="SUPFAM" id="SSF49785">
    <property type="entry name" value="Galactose-binding domain-like"/>
    <property type="match status" value="1"/>
</dbReference>
<evidence type="ECO:0000259" key="4">
    <source>
        <dbReference type="Pfam" id="PF17390"/>
    </source>
</evidence>
<dbReference type="Proteomes" id="UP000290407">
    <property type="component" value="Unassembled WGS sequence"/>
</dbReference>
<name>A0A4V1RW49_9BACT</name>
<dbReference type="InterPro" id="IPR008979">
    <property type="entry name" value="Galactose-bd-like_sf"/>
</dbReference>
<accession>A0A4V1RW49</accession>
<evidence type="ECO:0000256" key="1">
    <source>
        <dbReference type="SAM" id="SignalP"/>
    </source>
</evidence>
<feature type="domain" description="Bacterial alpha-L-rhamnosidase N-terminal" evidence="2">
    <location>
        <begin position="64"/>
        <end position="215"/>
    </location>
</feature>
<sequence>MNFRQLLLVLISVPALAQTTAPASATTDWTTTYWPARWILHPTAPARQYGVFHLRKAIDLPQKPTRFVVHVSGDNRYRLFVNGRAVLLGPARSDTQNWNYETIDLAPYLQAGRNVLAAQVWNMGEGIPFAQMSYQTGFVLQGDTEAEKIANTDASWKVYQNPAYSPIKNDIPKLRTYIVAGDGDRVDAARYPWGWEQPDFNDSAWLAAKPFGFPTKPRGLGTDGNWGLVPRQIPMMEEHPERLTAVRRIENGQMEAAFLQGKAPVTVTANKKAVFLLDNGVLTNAYPELTVSRGKNAVITLSYAEALIDAAGKKGNRNEVEGRSLRGFDDQFIADGSDRRTFRPLWFRTYRYLQLTVETKDEPLVLNDLVGQFTGYPFEQKGTFTANAPTSTTSTPGASTRGDSSLQGIWDVGWRTARLCAGETYYDCPYYEQLQYTGDTRVQSLISLYVAGDDRLMRKAILDYDHSRFNDGLTQSRYPSADFQVIPTFSLFWVCMIHDYWMHRSDDAFVKSMMPGVLSVLNWHEERLDKNGLNGPLLWWNFVDWAKWQNAKDEVAGGVPPGAKKGGSSILTLQQAYTYFRAADLLAHFGQNERAEHYRELARRLNKAVYAQCWDAGRGLLADTPAKNSFSQHANLLAILTDAVPKNQQVALLTKTMAATDIIQATFYFKFYLFEALKKTGLGDELVPQLKPWRDMLAIGLTTFAENPEPTRSDCHAWSASPLYALLSTTCGIQPAEPGFRTVRIEPAFGTLTRVDGRVPHPQGEIAVSFQKTAAGGLTGSVSLPEKMTGTLRWKGKSLPLKGGTQTVSL</sequence>
<feature type="signal peptide" evidence="1">
    <location>
        <begin position="1"/>
        <end position="17"/>
    </location>
</feature>
<dbReference type="InterPro" id="IPR013737">
    <property type="entry name" value="Bac_rhamnosid_N"/>
</dbReference>
<dbReference type="RefSeq" id="WP_129602693.1">
    <property type="nucleotide sequence ID" value="NZ_SBLB01000004.1"/>
</dbReference>